<dbReference type="Gene3D" id="3.10.100.10">
    <property type="entry name" value="Mannose-Binding Protein A, subunit A"/>
    <property type="match status" value="1"/>
</dbReference>
<feature type="compositionally biased region" description="Polar residues" evidence="2">
    <location>
        <begin position="1"/>
        <end position="10"/>
    </location>
</feature>
<dbReference type="SMART" id="SM00034">
    <property type="entry name" value="CLECT"/>
    <property type="match status" value="1"/>
</dbReference>
<dbReference type="InterPro" id="IPR001304">
    <property type="entry name" value="C-type_lectin-like"/>
</dbReference>
<dbReference type="PANTHER" id="PTHR22801">
    <property type="entry name" value="LITHOSTATHINE"/>
    <property type="match status" value="1"/>
</dbReference>
<dbReference type="AlphaFoldDB" id="A0A8J9Z7P3"/>
<evidence type="ECO:0000256" key="3">
    <source>
        <dbReference type="SAM" id="Phobius"/>
    </source>
</evidence>
<dbReference type="Pfam" id="PF00059">
    <property type="entry name" value="Lectin_C"/>
    <property type="match status" value="1"/>
</dbReference>
<reference evidence="5" key="1">
    <citation type="submission" date="2022-01" db="EMBL/GenBank/DDBJ databases">
        <authorList>
            <person name="Braso-Vives M."/>
        </authorList>
    </citation>
    <scope>NUCLEOTIDE SEQUENCE</scope>
</reference>
<dbReference type="PANTHER" id="PTHR22801:SF63">
    <property type="entry name" value="C-TYPE LECTIN DOMAIN-CONTAINING PROTEIN"/>
    <property type="match status" value="1"/>
</dbReference>
<keyword evidence="1" id="KW-1015">Disulfide bond</keyword>
<dbReference type="InterPro" id="IPR016186">
    <property type="entry name" value="C-type_lectin-like/link_sf"/>
</dbReference>
<evidence type="ECO:0000313" key="6">
    <source>
        <dbReference type="Proteomes" id="UP000838412"/>
    </source>
</evidence>
<dbReference type="InterPro" id="IPR050801">
    <property type="entry name" value="Ca-Dep_Lectins_ImmuneDev"/>
</dbReference>
<dbReference type="Proteomes" id="UP000838412">
    <property type="component" value="Chromosome 17"/>
</dbReference>
<dbReference type="SUPFAM" id="SSF56436">
    <property type="entry name" value="C-type lectin-like"/>
    <property type="match status" value="1"/>
</dbReference>
<evidence type="ECO:0000256" key="2">
    <source>
        <dbReference type="SAM" id="MobiDB-lite"/>
    </source>
</evidence>
<protein>
    <submittedName>
        <fullName evidence="5">COLEC12 protein</fullName>
    </submittedName>
</protein>
<dbReference type="EMBL" id="OV696702">
    <property type="protein sequence ID" value="CAH1248851.1"/>
    <property type="molecule type" value="Genomic_DNA"/>
</dbReference>
<keyword evidence="6" id="KW-1185">Reference proteome</keyword>
<keyword evidence="3" id="KW-1133">Transmembrane helix</keyword>
<keyword evidence="3" id="KW-0472">Membrane</keyword>
<dbReference type="InterPro" id="IPR018378">
    <property type="entry name" value="C-type_lectin_CS"/>
</dbReference>
<accession>A0A8J9Z7P3</accession>
<feature type="transmembrane region" description="Helical" evidence="3">
    <location>
        <begin position="177"/>
        <end position="202"/>
    </location>
</feature>
<proteinExistence type="predicted"/>
<evidence type="ECO:0000313" key="5">
    <source>
        <dbReference type="EMBL" id="CAH1248851.1"/>
    </source>
</evidence>
<evidence type="ECO:0000259" key="4">
    <source>
        <dbReference type="PROSITE" id="PS50041"/>
    </source>
</evidence>
<dbReference type="PROSITE" id="PS00615">
    <property type="entry name" value="C_TYPE_LECTIN_1"/>
    <property type="match status" value="1"/>
</dbReference>
<keyword evidence="3" id="KW-0812">Transmembrane</keyword>
<dbReference type="CDD" id="cd00037">
    <property type="entry name" value="CLECT"/>
    <property type="match status" value="1"/>
</dbReference>
<feature type="domain" description="C-type lectin" evidence="4">
    <location>
        <begin position="260"/>
        <end position="390"/>
    </location>
</feature>
<name>A0A8J9Z7P3_BRALA</name>
<organism evidence="5 6">
    <name type="scientific">Branchiostoma lanceolatum</name>
    <name type="common">Common lancelet</name>
    <name type="synonym">Amphioxus lanceolatum</name>
    <dbReference type="NCBI Taxonomy" id="7740"/>
    <lineage>
        <taxon>Eukaryota</taxon>
        <taxon>Metazoa</taxon>
        <taxon>Chordata</taxon>
        <taxon>Cephalochordata</taxon>
        <taxon>Leptocardii</taxon>
        <taxon>Amphioxiformes</taxon>
        <taxon>Branchiostomatidae</taxon>
        <taxon>Branchiostoma</taxon>
    </lineage>
</organism>
<evidence type="ECO:0000256" key="1">
    <source>
        <dbReference type="ARBA" id="ARBA00023157"/>
    </source>
</evidence>
<dbReference type="InterPro" id="IPR016187">
    <property type="entry name" value="CTDL_fold"/>
</dbReference>
<sequence>MENSESNMNNDGGHVNQPDARVDTSPSKQTGAPKEDGELASGINASASFPVTVRSNIIGLVNNAMYGPGSCNQAGKRELPPIPTRLREEETEDCADDPDSHVYHYIEEDDIDNQRHAEHHTGLDGQQVDKEEDAAIPNTTQRGDSHLRINTLYVPGEIPNDDDKDANTICWIFSRTFLLRVIICACAVAVLIASGVVAGIHLTVTPKKTGLHSDVMALPQVSLPVTNVTQRGTILTTEKKNTSTTSKANNASCPAGYKLIARTCIRLSLQRKSFYHAKRSCSMEGATLAMPKTAELDVTLRKLVSIEGDKLNHWIGMKDEGRFNLKKRNWRWMDGSALGNYKGWGPGQPNNHRWLHLNAYKLCVYYWTGPIGYPMWNDDYCRKSIRFICQATPAN</sequence>
<dbReference type="PROSITE" id="PS50041">
    <property type="entry name" value="C_TYPE_LECTIN_2"/>
    <property type="match status" value="1"/>
</dbReference>
<gene>
    <name evidence="5" type="primary">COLEC12</name>
    <name evidence="5" type="ORF">BLAG_LOCUS10147</name>
</gene>
<dbReference type="OrthoDB" id="7357196at2759"/>
<feature type="region of interest" description="Disordered" evidence="2">
    <location>
        <begin position="1"/>
        <end position="41"/>
    </location>
</feature>